<proteinExistence type="predicted"/>
<dbReference type="InParanoid" id="K5VW88"/>
<dbReference type="Proteomes" id="UP000008370">
    <property type="component" value="Unassembled WGS sequence"/>
</dbReference>
<dbReference type="GeneID" id="18913280"/>
<reference evidence="1 2" key="1">
    <citation type="journal article" date="2012" name="BMC Genomics">
        <title>Comparative genomics of the white-rot fungi, Phanerochaete carnosa and P. chrysosporium, to elucidate the genetic basis of the distinct wood types they colonize.</title>
        <authorList>
            <person name="Suzuki H."/>
            <person name="MacDonald J."/>
            <person name="Syed K."/>
            <person name="Salamov A."/>
            <person name="Hori C."/>
            <person name="Aerts A."/>
            <person name="Henrissat B."/>
            <person name="Wiebenga A."/>
            <person name="vanKuyk P.A."/>
            <person name="Barry K."/>
            <person name="Lindquist E."/>
            <person name="LaButti K."/>
            <person name="Lapidus A."/>
            <person name="Lucas S."/>
            <person name="Coutinho P."/>
            <person name="Gong Y."/>
            <person name="Samejima M."/>
            <person name="Mahadevan R."/>
            <person name="Abou-Zaid M."/>
            <person name="de Vries R.P."/>
            <person name="Igarashi K."/>
            <person name="Yadav J.S."/>
            <person name="Grigoriev I.V."/>
            <person name="Master E.R."/>
        </authorList>
    </citation>
    <scope>NUCLEOTIDE SEQUENCE [LARGE SCALE GENOMIC DNA]</scope>
    <source>
        <strain evidence="1 2">HHB-10118-sp</strain>
    </source>
</reference>
<dbReference type="KEGG" id="pco:PHACADRAFT_212776"/>
<keyword evidence="2" id="KW-1185">Reference proteome</keyword>
<dbReference type="HOGENOM" id="CLU_2334325_0_0_1"/>
<sequence>MTYTNPGEVIGDYSWISDNEGPYDAFGSTSDGTSFFASNAGGYAISETGIASCAAFQDADGTLDNGLLTYGWNGQEYQWTEPGEEEAAYNDCTSQLGL</sequence>
<name>K5VW88_PHACS</name>
<dbReference type="RefSeq" id="XP_007400012.1">
    <property type="nucleotide sequence ID" value="XM_007399950.1"/>
</dbReference>
<evidence type="ECO:0000313" key="1">
    <source>
        <dbReference type="EMBL" id="EKM50844.1"/>
    </source>
</evidence>
<accession>K5VW88</accession>
<dbReference type="AlphaFoldDB" id="K5VW88"/>
<organism evidence="1 2">
    <name type="scientific">Phanerochaete carnosa (strain HHB-10118-sp)</name>
    <name type="common">White-rot fungus</name>
    <name type="synonym">Peniophora carnosa</name>
    <dbReference type="NCBI Taxonomy" id="650164"/>
    <lineage>
        <taxon>Eukaryota</taxon>
        <taxon>Fungi</taxon>
        <taxon>Dikarya</taxon>
        <taxon>Basidiomycota</taxon>
        <taxon>Agaricomycotina</taxon>
        <taxon>Agaricomycetes</taxon>
        <taxon>Polyporales</taxon>
        <taxon>Phanerochaetaceae</taxon>
        <taxon>Phanerochaete</taxon>
    </lineage>
</organism>
<protein>
    <submittedName>
        <fullName evidence="1">Uncharacterized protein</fullName>
    </submittedName>
</protein>
<dbReference type="EMBL" id="JH930477">
    <property type="protein sequence ID" value="EKM50844.1"/>
    <property type="molecule type" value="Genomic_DNA"/>
</dbReference>
<evidence type="ECO:0000313" key="2">
    <source>
        <dbReference type="Proteomes" id="UP000008370"/>
    </source>
</evidence>
<gene>
    <name evidence="1" type="ORF">PHACADRAFT_212776</name>
</gene>